<protein>
    <recommendedName>
        <fullName evidence="7">Epidermal patterning factor-like protein</fullName>
    </recommendedName>
</protein>
<dbReference type="PANTHER" id="PTHR33109:SF4">
    <property type="entry name" value="EPIDERMAL PATTERNING FACTOR-LIKE PROTEIN 6"/>
    <property type="match status" value="1"/>
</dbReference>
<dbReference type="Proteomes" id="UP000257109">
    <property type="component" value="Unassembled WGS sequence"/>
</dbReference>
<keyword evidence="4 7" id="KW-0964">Secreted</keyword>
<evidence type="ECO:0000313" key="10">
    <source>
        <dbReference type="Proteomes" id="UP000257109"/>
    </source>
</evidence>
<keyword evidence="8" id="KW-1133">Transmembrane helix</keyword>
<comment type="similarity">
    <text evidence="2 7">Belongs to the plant cysteine rich small secretory peptide family. Epidermal patterning factor subfamily.</text>
</comment>
<feature type="non-terminal residue" evidence="9">
    <location>
        <position position="1"/>
    </location>
</feature>
<keyword evidence="8" id="KW-0812">Transmembrane</keyword>
<keyword evidence="6" id="KW-1015">Disulfide bond</keyword>
<accession>A0A371F9H0</accession>
<dbReference type="Pfam" id="PF17181">
    <property type="entry name" value="EPF"/>
    <property type="match status" value="1"/>
</dbReference>
<dbReference type="OrthoDB" id="1937916at2759"/>
<dbReference type="AlphaFoldDB" id="A0A371F9H0"/>
<reference evidence="9" key="1">
    <citation type="submission" date="2018-05" db="EMBL/GenBank/DDBJ databases">
        <title>Draft genome of Mucuna pruriens seed.</title>
        <authorList>
            <person name="Nnadi N.E."/>
            <person name="Vos R."/>
            <person name="Hasami M.H."/>
            <person name="Devisetty U.K."/>
            <person name="Aguiy J.C."/>
        </authorList>
    </citation>
    <scope>NUCLEOTIDE SEQUENCE [LARGE SCALE GENOMIC DNA]</scope>
    <source>
        <strain evidence="9">JCA_2017</strain>
    </source>
</reference>
<gene>
    <name evidence="9" type="primary">EPFL6</name>
    <name evidence="9" type="ORF">CR513_45248</name>
</gene>
<evidence type="ECO:0000256" key="1">
    <source>
        <dbReference type="ARBA" id="ARBA00004613"/>
    </source>
</evidence>
<evidence type="ECO:0000256" key="6">
    <source>
        <dbReference type="ARBA" id="ARBA00023157"/>
    </source>
</evidence>
<evidence type="ECO:0000313" key="9">
    <source>
        <dbReference type="EMBL" id="RDX74936.1"/>
    </source>
</evidence>
<comment type="function">
    <text evidence="7">Controls stomatal patterning.</text>
</comment>
<evidence type="ECO:0000256" key="4">
    <source>
        <dbReference type="ARBA" id="ARBA00022525"/>
    </source>
</evidence>
<dbReference type="PANTHER" id="PTHR33109">
    <property type="entry name" value="EPIDERMAL PATTERNING FACTOR-LIKE PROTEIN 4"/>
    <property type="match status" value="1"/>
</dbReference>
<dbReference type="InterPro" id="IPR039455">
    <property type="entry name" value="EPFL"/>
</dbReference>
<keyword evidence="8" id="KW-0472">Membrane</keyword>
<evidence type="ECO:0000256" key="2">
    <source>
        <dbReference type="ARBA" id="ARBA00008127"/>
    </source>
</evidence>
<keyword evidence="3 7" id="KW-0217">Developmental protein</keyword>
<evidence type="ECO:0000256" key="7">
    <source>
        <dbReference type="RuleBase" id="RU367102"/>
    </source>
</evidence>
<dbReference type="GO" id="GO:0010052">
    <property type="term" value="P:guard cell differentiation"/>
    <property type="evidence" value="ECO:0007669"/>
    <property type="project" value="UniProtKB-UniRule"/>
</dbReference>
<comment type="subcellular location">
    <subcellularLocation>
        <location evidence="1 7">Secreted</location>
    </subcellularLocation>
</comment>
<proteinExistence type="inferred from homology"/>
<evidence type="ECO:0000256" key="5">
    <source>
        <dbReference type="ARBA" id="ARBA00022729"/>
    </source>
</evidence>
<evidence type="ECO:0000256" key="3">
    <source>
        <dbReference type="ARBA" id="ARBA00022473"/>
    </source>
</evidence>
<keyword evidence="5" id="KW-0732">Signal</keyword>
<keyword evidence="10" id="KW-1185">Reference proteome</keyword>
<comment type="caution">
    <text evidence="9">The sequence shown here is derived from an EMBL/GenBank/DDBJ whole genome shotgun (WGS) entry which is preliminary data.</text>
</comment>
<name>A0A371F9H0_MUCPR</name>
<dbReference type="STRING" id="157652.A0A371F9H0"/>
<organism evidence="9 10">
    <name type="scientific">Mucuna pruriens</name>
    <name type="common">Velvet bean</name>
    <name type="synonym">Dolichos pruriens</name>
    <dbReference type="NCBI Taxonomy" id="157652"/>
    <lineage>
        <taxon>Eukaryota</taxon>
        <taxon>Viridiplantae</taxon>
        <taxon>Streptophyta</taxon>
        <taxon>Embryophyta</taxon>
        <taxon>Tracheophyta</taxon>
        <taxon>Spermatophyta</taxon>
        <taxon>Magnoliopsida</taxon>
        <taxon>eudicotyledons</taxon>
        <taxon>Gunneridae</taxon>
        <taxon>Pentapetalae</taxon>
        <taxon>rosids</taxon>
        <taxon>fabids</taxon>
        <taxon>Fabales</taxon>
        <taxon>Fabaceae</taxon>
        <taxon>Papilionoideae</taxon>
        <taxon>50 kb inversion clade</taxon>
        <taxon>NPAAA clade</taxon>
        <taxon>indigoferoid/millettioid clade</taxon>
        <taxon>Phaseoleae</taxon>
        <taxon>Mucuna</taxon>
    </lineage>
</organism>
<dbReference type="EMBL" id="QJKJ01010005">
    <property type="protein sequence ID" value="RDX74936.1"/>
    <property type="molecule type" value="Genomic_DNA"/>
</dbReference>
<feature type="transmembrane region" description="Helical" evidence="8">
    <location>
        <begin position="21"/>
        <end position="38"/>
    </location>
</feature>
<sequence length="143" mass="15948">MERKRNNAKRFINKTNLYLRVSFFLFMLSICTLIFTSTTTGTTTIACLDASKCPMFPKADKKYEGRIEHGMVLEGKTKTKVSLDWARRFLGGPGSSPPLCTSKCGSCTPCRPVHVTVPPGTPVTAEYYPEAWRCKCGNKLNMP</sequence>
<dbReference type="GO" id="GO:0005576">
    <property type="term" value="C:extracellular region"/>
    <property type="evidence" value="ECO:0007669"/>
    <property type="project" value="UniProtKB-SubCell"/>
</dbReference>
<evidence type="ECO:0000256" key="8">
    <source>
        <dbReference type="SAM" id="Phobius"/>
    </source>
</evidence>